<organism evidence="1 2">
    <name type="scientific">Candidatus Pseudogracilibacillus intestinigallinarum</name>
    <dbReference type="NCBI Taxonomy" id="2838742"/>
    <lineage>
        <taxon>Bacteria</taxon>
        <taxon>Bacillati</taxon>
        <taxon>Bacillota</taxon>
        <taxon>Bacilli</taxon>
        <taxon>Bacillales</taxon>
        <taxon>Bacillaceae</taxon>
        <taxon>Pseudogracilibacillus</taxon>
    </lineage>
</organism>
<proteinExistence type="predicted"/>
<name>A0A9D1PQG9_9BACI</name>
<dbReference type="Proteomes" id="UP000823937">
    <property type="component" value="Unassembled WGS sequence"/>
</dbReference>
<sequence>MKLTLLALAAKYRVQVLQYTPGHLIIQIHQWHLLEQKLPVIQQLIDHDPHILAYSIDGKTLEIMFDEDAIFKEEIVQKWFSYIRTLDL</sequence>
<protein>
    <submittedName>
        <fullName evidence="1">Uncharacterized protein</fullName>
    </submittedName>
</protein>
<evidence type="ECO:0000313" key="2">
    <source>
        <dbReference type="Proteomes" id="UP000823937"/>
    </source>
</evidence>
<accession>A0A9D1PQG9</accession>
<reference evidence="1" key="1">
    <citation type="journal article" date="2021" name="PeerJ">
        <title>Extensive microbial diversity within the chicken gut microbiome revealed by metagenomics and culture.</title>
        <authorList>
            <person name="Gilroy R."/>
            <person name="Ravi A."/>
            <person name="Getino M."/>
            <person name="Pursley I."/>
            <person name="Horton D.L."/>
            <person name="Alikhan N.F."/>
            <person name="Baker D."/>
            <person name="Gharbi K."/>
            <person name="Hall N."/>
            <person name="Watson M."/>
            <person name="Adriaenssens E.M."/>
            <person name="Foster-Nyarko E."/>
            <person name="Jarju S."/>
            <person name="Secka A."/>
            <person name="Antonio M."/>
            <person name="Oren A."/>
            <person name="Chaudhuri R.R."/>
            <person name="La Ragione R."/>
            <person name="Hildebrand F."/>
            <person name="Pallen M.J."/>
        </authorList>
    </citation>
    <scope>NUCLEOTIDE SEQUENCE</scope>
    <source>
        <strain evidence="1">CHK169-2315</strain>
    </source>
</reference>
<dbReference type="EMBL" id="DXHX01000166">
    <property type="protein sequence ID" value="HIV75683.1"/>
    <property type="molecule type" value="Genomic_DNA"/>
</dbReference>
<comment type="caution">
    <text evidence="1">The sequence shown here is derived from an EMBL/GenBank/DDBJ whole genome shotgun (WGS) entry which is preliminary data.</text>
</comment>
<evidence type="ECO:0000313" key="1">
    <source>
        <dbReference type="EMBL" id="HIV75683.1"/>
    </source>
</evidence>
<dbReference type="AlphaFoldDB" id="A0A9D1PQG9"/>
<gene>
    <name evidence="1" type="ORF">H9895_11470</name>
</gene>
<reference evidence="1" key="2">
    <citation type="submission" date="2021-04" db="EMBL/GenBank/DDBJ databases">
        <authorList>
            <person name="Gilroy R."/>
        </authorList>
    </citation>
    <scope>NUCLEOTIDE SEQUENCE</scope>
    <source>
        <strain evidence="1">CHK169-2315</strain>
    </source>
</reference>